<dbReference type="Gene3D" id="3.40.190.10">
    <property type="entry name" value="Periplasmic binding protein-like II"/>
    <property type="match status" value="2"/>
</dbReference>
<dbReference type="Pfam" id="PF00497">
    <property type="entry name" value="SBP_bac_3"/>
    <property type="match status" value="1"/>
</dbReference>
<comment type="similarity">
    <text evidence="1">Belongs to the bacterial solute-binding protein 3 family.</text>
</comment>
<evidence type="ECO:0000259" key="5">
    <source>
        <dbReference type="SMART" id="SM00079"/>
    </source>
</evidence>
<dbReference type="Proteomes" id="UP000774947">
    <property type="component" value="Unassembled WGS sequence"/>
</dbReference>
<feature type="domain" description="Ionotropic glutamate receptor C-terminal" evidence="5">
    <location>
        <begin position="43"/>
        <end position="267"/>
    </location>
</feature>
<proteinExistence type="inferred from homology"/>
<evidence type="ECO:0000259" key="4">
    <source>
        <dbReference type="SMART" id="SM00062"/>
    </source>
</evidence>
<dbReference type="SMART" id="SM00062">
    <property type="entry name" value="PBPb"/>
    <property type="match status" value="1"/>
</dbReference>
<dbReference type="InterPro" id="IPR001320">
    <property type="entry name" value="Iontro_rcpt_C"/>
</dbReference>
<gene>
    <name evidence="6" type="ORF">K8W17_00800</name>
</gene>
<dbReference type="GO" id="GO:0016020">
    <property type="term" value="C:membrane"/>
    <property type="evidence" value="ECO:0007669"/>
    <property type="project" value="InterPro"/>
</dbReference>
<dbReference type="SMART" id="SM00079">
    <property type="entry name" value="PBPe"/>
    <property type="match status" value="1"/>
</dbReference>
<evidence type="ECO:0000313" key="7">
    <source>
        <dbReference type="Proteomes" id="UP000774947"/>
    </source>
</evidence>
<comment type="caution">
    <text evidence="6">The sequence shown here is derived from an EMBL/GenBank/DDBJ whole genome shotgun (WGS) entry which is preliminary data.</text>
</comment>
<dbReference type="EMBL" id="DYXY01000014">
    <property type="protein sequence ID" value="HJE14604.1"/>
    <property type="molecule type" value="Genomic_DNA"/>
</dbReference>
<dbReference type="GO" id="GO:0006865">
    <property type="term" value="P:amino acid transport"/>
    <property type="evidence" value="ECO:0007669"/>
    <property type="project" value="TreeGrafter"/>
</dbReference>
<dbReference type="GO" id="GO:0005576">
    <property type="term" value="C:extracellular region"/>
    <property type="evidence" value="ECO:0007669"/>
    <property type="project" value="TreeGrafter"/>
</dbReference>
<dbReference type="AlphaFoldDB" id="A0A921B2U6"/>
<feature type="domain" description="Solute-binding protein family 3/N-terminal" evidence="4">
    <location>
        <begin position="45"/>
        <end position="268"/>
    </location>
</feature>
<evidence type="ECO:0000313" key="6">
    <source>
        <dbReference type="EMBL" id="HJE14604.1"/>
    </source>
</evidence>
<dbReference type="GO" id="GO:0030288">
    <property type="term" value="C:outer membrane-bounded periplasmic space"/>
    <property type="evidence" value="ECO:0007669"/>
    <property type="project" value="TreeGrafter"/>
</dbReference>
<dbReference type="GO" id="GO:0015276">
    <property type="term" value="F:ligand-gated monoatomic ion channel activity"/>
    <property type="evidence" value="ECO:0007669"/>
    <property type="project" value="InterPro"/>
</dbReference>
<dbReference type="PANTHER" id="PTHR30085">
    <property type="entry name" value="AMINO ACID ABC TRANSPORTER PERMEASE"/>
    <property type="match status" value="1"/>
</dbReference>
<dbReference type="SUPFAM" id="SSF53850">
    <property type="entry name" value="Periplasmic binding protein-like II"/>
    <property type="match status" value="1"/>
</dbReference>
<reference evidence="6" key="2">
    <citation type="submission" date="2021-09" db="EMBL/GenBank/DDBJ databases">
        <authorList>
            <person name="Gilroy R."/>
        </authorList>
    </citation>
    <scope>NUCLEOTIDE SEQUENCE</scope>
    <source>
        <strain evidence="6">CHK173-2119</strain>
    </source>
</reference>
<accession>A0A921B2U6</accession>
<keyword evidence="3" id="KW-0732">Signal</keyword>
<name>A0A921B2U6_9LACO</name>
<dbReference type="PROSITE" id="PS51257">
    <property type="entry name" value="PROKAR_LIPOPROTEIN"/>
    <property type="match status" value="1"/>
</dbReference>
<sequence length="277" mass="30230">MRNKQRVWTKLWLLLPLLSLMIILTGCGKNIAQEDVMQRVDKTNEITWGVKSDTRLFGLMNIKTGKIEGFDVDIAKAISKKIFGKDVKVNFVPVTSNTRLPLLKNGNVDGLVSTMTITPERQKEIDFSDVYFNAGQAIIVKKGSAIKSVKDLTKGTKVIGIQGSNSVDNIKKAAPDTQVLQLSDAAQAFTALKSGQGDAMTSDNGILYGLVSDDPNYRVVGGTFTSEPYGIGINKGQKKFLTAINQALKDIQKDGTYQKITDKWFGNISGFDGSVSK</sequence>
<evidence type="ECO:0000256" key="2">
    <source>
        <dbReference type="ARBA" id="ARBA00022448"/>
    </source>
</evidence>
<evidence type="ECO:0000256" key="1">
    <source>
        <dbReference type="ARBA" id="ARBA00010333"/>
    </source>
</evidence>
<protein>
    <submittedName>
        <fullName evidence="6">Transporter substrate-binding domain-containing protein</fullName>
    </submittedName>
</protein>
<evidence type="ECO:0000256" key="3">
    <source>
        <dbReference type="ARBA" id="ARBA00022729"/>
    </source>
</evidence>
<dbReference type="InterPro" id="IPR051455">
    <property type="entry name" value="Bact_solute-bind_prot3"/>
</dbReference>
<dbReference type="InterPro" id="IPR001638">
    <property type="entry name" value="Solute-binding_3/MltF_N"/>
</dbReference>
<organism evidence="6 7">
    <name type="scientific">Lapidilactobacillus dextrinicus</name>
    <dbReference type="NCBI Taxonomy" id="51664"/>
    <lineage>
        <taxon>Bacteria</taxon>
        <taxon>Bacillati</taxon>
        <taxon>Bacillota</taxon>
        <taxon>Bacilli</taxon>
        <taxon>Lactobacillales</taxon>
        <taxon>Lactobacillaceae</taxon>
        <taxon>Lapidilactobacillus</taxon>
    </lineage>
</organism>
<reference evidence="6" key="1">
    <citation type="journal article" date="2021" name="PeerJ">
        <title>Extensive microbial diversity within the chicken gut microbiome revealed by metagenomics and culture.</title>
        <authorList>
            <person name="Gilroy R."/>
            <person name="Ravi A."/>
            <person name="Getino M."/>
            <person name="Pursley I."/>
            <person name="Horton D.L."/>
            <person name="Alikhan N.F."/>
            <person name="Baker D."/>
            <person name="Gharbi K."/>
            <person name="Hall N."/>
            <person name="Watson M."/>
            <person name="Adriaenssens E.M."/>
            <person name="Foster-Nyarko E."/>
            <person name="Jarju S."/>
            <person name="Secka A."/>
            <person name="Antonio M."/>
            <person name="Oren A."/>
            <person name="Chaudhuri R.R."/>
            <person name="La Ragione R."/>
            <person name="Hildebrand F."/>
            <person name="Pallen M.J."/>
        </authorList>
    </citation>
    <scope>NUCLEOTIDE SEQUENCE</scope>
    <source>
        <strain evidence="6">CHK173-2119</strain>
    </source>
</reference>
<keyword evidence="2" id="KW-0813">Transport</keyword>
<dbReference type="PANTHER" id="PTHR30085:SF6">
    <property type="entry name" value="ABC TRANSPORTER GLUTAMINE-BINDING PROTEIN GLNH"/>
    <property type="match status" value="1"/>
</dbReference>